<sequence>VDVEGDMYRLEDFIKNRRKLSKYEDESVSPLHHAAAEGQIELMKMIIHGSSCEGANPNLRNSNMMAPLHIAVQAMNNEMIKVLTEHTTTNINLEGENGNTALMSACAKDNSEALKIL</sequence>
<evidence type="ECO:0000313" key="4">
    <source>
        <dbReference type="Proteomes" id="UP000092124"/>
    </source>
</evidence>
<comment type="caution">
    <text evidence="3">The sequence shown here is derived from an EMBL/GenBank/DDBJ whole genome shotgun (WGS) entry which is preliminary data.</text>
</comment>
<dbReference type="Gene3D" id="1.25.40.20">
    <property type="entry name" value="Ankyrin repeat-containing domain"/>
    <property type="match status" value="1"/>
</dbReference>
<dbReference type="STRING" id="56216.A0A1A6G3R1"/>
<proteinExistence type="predicted"/>
<dbReference type="SUPFAM" id="SSF48403">
    <property type="entry name" value="Ankyrin repeat"/>
    <property type="match status" value="1"/>
</dbReference>
<organism evidence="3 4">
    <name type="scientific">Neotoma lepida</name>
    <name type="common">Desert woodrat</name>
    <dbReference type="NCBI Taxonomy" id="56216"/>
    <lineage>
        <taxon>Eukaryota</taxon>
        <taxon>Metazoa</taxon>
        <taxon>Chordata</taxon>
        <taxon>Craniata</taxon>
        <taxon>Vertebrata</taxon>
        <taxon>Euteleostomi</taxon>
        <taxon>Mammalia</taxon>
        <taxon>Eutheria</taxon>
        <taxon>Euarchontoglires</taxon>
        <taxon>Glires</taxon>
        <taxon>Rodentia</taxon>
        <taxon>Myomorpha</taxon>
        <taxon>Muroidea</taxon>
        <taxon>Cricetidae</taxon>
        <taxon>Neotominae</taxon>
        <taxon>Neotoma</taxon>
    </lineage>
</organism>
<feature type="non-terminal residue" evidence="3">
    <location>
        <position position="1"/>
    </location>
</feature>
<dbReference type="PANTHER" id="PTHR24198:SF165">
    <property type="entry name" value="ANKYRIN REPEAT-CONTAINING PROTEIN-RELATED"/>
    <property type="match status" value="1"/>
</dbReference>
<protein>
    <submittedName>
        <fullName evidence="3">Uncharacterized protein</fullName>
    </submittedName>
</protein>
<keyword evidence="1" id="KW-0677">Repeat</keyword>
<dbReference type="AlphaFoldDB" id="A0A1A6G3R1"/>
<accession>A0A1A6G3R1</accession>
<dbReference type="SMART" id="SM00248">
    <property type="entry name" value="ANK"/>
    <property type="match status" value="2"/>
</dbReference>
<evidence type="ECO:0000256" key="1">
    <source>
        <dbReference type="ARBA" id="ARBA00022737"/>
    </source>
</evidence>
<keyword evidence="4" id="KW-1185">Reference proteome</keyword>
<keyword evidence="2" id="KW-0040">ANK repeat</keyword>
<dbReference type="InterPro" id="IPR036770">
    <property type="entry name" value="Ankyrin_rpt-contain_sf"/>
</dbReference>
<dbReference type="EMBL" id="LZPO01107863">
    <property type="protein sequence ID" value="OBS60489.1"/>
    <property type="molecule type" value="Genomic_DNA"/>
</dbReference>
<dbReference type="OrthoDB" id="1661883at2759"/>
<reference evidence="3 4" key="1">
    <citation type="submission" date="2016-06" db="EMBL/GenBank/DDBJ databases">
        <title>The Draft Genome Sequence and Annotation of the Desert Woodrat Neotoma lepida.</title>
        <authorList>
            <person name="Campbell M."/>
            <person name="Oakeson K.F."/>
            <person name="Yandell M."/>
            <person name="Halpert J.R."/>
            <person name="Dearing D."/>
        </authorList>
    </citation>
    <scope>NUCLEOTIDE SEQUENCE [LARGE SCALE GENOMIC DNA]</scope>
    <source>
        <strain evidence="3">417</strain>
        <tissue evidence="3">Liver</tissue>
    </source>
</reference>
<evidence type="ECO:0000256" key="2">
    <source>
        <dbReference type="ARBA" id="ARBA00023043"/>
    </source>
</evidence>
<dbReference type="PANTHER" id="PTHR24198">
    <property type="entry name" value="ANKYRIN REPEAT AND PROTEIN KINASE DOMAIN-CONTAINING PROTEIN"/>
    <property type="match status" value="1"/>
</dbReference>
<dbReference type="Proteomes" id="UP000092124">
    <property type="component" value="Unassembled WGS sequence"/>
</dbReference>
<dbReference type="Pfam" id="PF12796">
    <property type="entry name" value="Ank_2"/>
    <property type="match status" value="1"/>
</dbReference>
<feature type="non-terminal residue" evidence="3">
    <location>
        <position position="117"/>
    </location>
</feature>
<gene>
    <name evidence="3" type="ORF">A6R68_08386</name>
</gene>
<name>A0A1A6G3R1_NEOLE</name>
<dbReference type="InterPro" id="IPR002110">
    <property type="entry name" value="Ankyrin_rpt"/>
</dbReference>
<evidence type="ECO:0000313" key="3">
    <source>
        <dbReference type="EMBL" id="OBS60489.1"/>
    </source>
</evidence>